<keyword evidence="1" id="KW-0812">Transmembrane</keyword>
<dbReference type="PROSITE" id="PS00409">
    <property type="entry name" value="PROKAR_NTER_METHYL"/>
    <property type="match status" value="1"/>
</dbReference>
<protein>
    <submittedName>
        <fullName evidence="3">Prepilin-type N-terminal cleavage/methylation domain-containing protein</fullName>
    </submittedName>
</protein>
<reference evidence="3 4" key="1">
    <citation type="submission" date="2016-10" db="EMBL/GenBank/DDBJ databases">
        <authorList>
            <person name="de Groot N.N."/>
        </authorList>
    </citation>
    <scope>NUCLEOTIDE SEQUENCE [LARGE SCALE GENOMIC DNA]</scope>
    <source>
        <strain evidence="3 4">ATCC 43154</strain>
    </source>
</reference>
<dbReference type="AlphaFoldDB" id="A0A1I4M5T0"/>
<evidence type="ECO:0000256" key="1">
    <source>
        <dbReference type="SAM" id="Phobius"/>
    </source>
</evidence>
<organism evidence="3 4">
    <name type="scientific">Rugamonas rubra</name>
    <dbReference type="NCBI Taxonomy" id="758825"/>
    <lineage>
        <taxon>Bacteria</taxon>
        <taxon>Pseudomonadati</taxon>
        <taxon>Pseudomonadota</taxon>
        <taxon>Betaproteobacteria</taxon>
        <taxon>Burkholderiales</taxon>
        <taxon>Oxalobacteraceae</taxon>
        <taxon>Telluria group</taxon>
        <taxon>Rugamonas</taxon>
    </lineage>
</organism>
<evidence type="ECO:0000313" key="3">
    <source>
        <dbReference type="EMBL" id="SFL98375.1"/>
    </source>
</evidence>
<accession>A0A1I4M5T0</accession>
<dbReference type="RefSeq" id="WP_174900499.1">
    <property type="nucleotide sequence ID" value="NZ_FOTW01000010.1"/>
</dbReference>
<proteinExistence type="predicted"/>
<dbReference type="Proteomes" id="UP000199470">
    <property type="component" value="Unassembled WGS sequence"/>
</dbReference>
<dbReference type="NCBIfam" id="TIGR02532">
    <property type="entry name" value="IV_pilin_GFxxxE"/>
    <property type="match status" value="1"/>
</dbReference>
<name>A0A1I4M5T0_9BURK</name>
<dbReference type="STRING" id="758825.SAMN02982985_02252"/>
<dbReference type="Pfam" id="PF07963">
    <property type="entry name" value="N_methyl"/>
    <property type="match status" value="1"/>
</dbReference>
<evidence type="ECO:0000313" key="4">
    <source>
        <dbReference type="Proteomes" id="UP000199470"/>
    </source>
</evidence>
<keyword evidence="4" id="KW-1185">Reference proteome</keyword>
<dbReference type="Pfam" id="PF04917">
    <property type="entry name" value="Shufflon_N"/>
    <property type="match status" value="1"/>
</dbReference>
<gene>
    <name evidence="3" type="ORF">SAMN02982985_02252</name>
</gene>
<keyword evidence="1" id="KW-1133">Transmembrane helix</keyword>
<keyword evidence="1" id="KW-0472">Membrane</keyword>
<feature type="domain" description="Bacterial shufflon protein N-terminal" evidence="2">
    <location>
        <begin position="36"/>
        <end position="230"/>
    </location>
</feature>
<evidence type="ECO:0000259" key="2">
    <source>
        <dbReference type="Pfam" id="PF04917"/>
    </source>
</evidence>
<feature type="transmembrane region" description="Helical" evidence="1">
    <location>
        <begin position="12"/>
        <end position="32"/>
    </location>
</feature>
<sequence>MKNSRQGGMTLIEMIGALAIGSIMMAGLSAMIGDALDDGEGQQAALYQAQVVAAARRYIGANYQALLAATPTAASVATVDIAMLKAQHFLPDGFAPRNGFQQTSCVLLRQPVPGSGKLDALIVGSGGQKIADKNIAAVAAGAGQGSGYIAEAAPGTARGASWSMATAAYQGAKCPGAAAAALGGGADDGGHLVSNLFFDGPGQLSTDFLYRNEVPGRPELNQMRAPIHMAPGSGAEATENDAGDARCTVAAGTGKVAVDAKGRVLSCQSGVWRRQGSGFWRDPVESFAALPAGDNQPGDVRMVLALGRAFSWSGSQWLALAVDQDGNLSLPGRLASRDAMLNRVVVAKTACEAGDPDGTMARDASGLVMSCQFGLWQSQTNLALQASDTACAVILPSSVAVPNPDCSTPYHGPRNWYQEVDTWEAEIKRQLTPTKNGLINVNVWTKMNRGLANNDKVSGQVRLQVDIVDNDTGASIGHTDAQSVRIENSSATINATLSKTVQRNRTGYSVWIRPAWTTFEGPKPPYTRASFRSYDGSVVEQVPLSTGWSMDLFQ</sequence>
<dbReference type="InterPro" id="IPR007001">
    <property type="entry name" value="Shufflon_N"/>
</dbReference>
<dbReference type="InterPro" id="IPR012902">
    <property type="entry name" value="N_methyl_site"/>
</dbReference>
<dbReference type="EMBL" id="FOTW01000010">
    <property type="protein sequence ID" value="SFL98375.1"/>
    <property type="molecule type" value="Genomic_DNA"/>
</dbReference>